<dbReference type="EC" id="2.3.1.-" evidence="1"/>
<dbReference type="InterPro" id="IPR051159">
    <property type="entry name" value="Hexapeptide_acetyltransf"/>
</dbReference>
<gene>
    <name evidence="1" type="ORF">RBI15_03550</name>
</gene>
<dbReference type="GO" id="GO:0016746">
    <property type="term" value="F:acyltransferase activity"/>
    <property type="evidence" value="ECO:0007669"/>
    <property type="project" value="UniProtKB-KW"/>
</dbReference>
<dbReference type="Pfam" id="PF00132">
    <property type="entry name" value="Hexapep"/>
    <property type="match status" value="1"/>
</dbReference>
<protein>
    <submittedName>
        <fullName evidence="1">Acyltransferase</fullName>
        <ecNumber evidence="1">2.3.1.-</ecNumber>
    </submittedName>
</protein>
<dbReference type="Gene3D" id="2.160.10.10">
    <property type="entry name" value="Hexapeptide repeat proteins"/>
    <property type="match status" value="1"/>
</dbReference>
<sequence>MIIIKIWYHIWAIVKKFFYKIIYRKKIEIAKNVTWRRDFSIMVGKNGKLQIEKDCFFNNGCTIGVNKSVVIEKGSIFGENVKIYDHNHKFADITKSIKSQGYSNGMVRIGQHCWIGSNVCILKNADIGNNCVIGAGCVISGKIEDNTIVRANNQYILETLKQ</sequence>
<dbReference type="InterPro" id="IPR001451">
    <property type="entry name" value="Hexapep"/>
</dbReference>
<name>A0AAQ3JJH0_ANAHA</name>
<accession>A0AAQ3JJH0</accession>
<dbReference type="InterPro" id="IPR011004">
    <property type="entry name" value="Trimer_LpxA-like_sf"/>
</dbReference>
<dbReference type="AlphaFoldDB" id="A0AAQ3JJH0"/>
<dbReference type="GeneID" id="92740449"/>
<dbReference type="RefSeq" id="WP_209290741.1">
    <property type="nucleotide sequence ID" value="NZ_CP132968.1"/>
</dbReference>
<dbReference type="EMBL" id="CP132968">
    <property type="protein sequence ID" value="WMD17195.1"/>
    <property type="molecule type" value="Genomic_DNA"/>
</dbReference>
<dbReference type="CDD" id="cd04647">
    <property type="entry name" value="LbH_MAT_like"/>
    <property type="match status" value="1"/>
</dbReference>
<dbReference type="Proteomes" id="UP001243496">
    <property type="component" value="Chromosome"/>
</dbReference>
<reference evidence="1" key="1">
    <citation type="submission" date="2023-08" db="EMBL/GenBank/DDBJ databases">
        <title>Complete Genome Sequences of butyrate producing Anaerostipes hadrus strains BA1 and GIF7 isolated from the terminal ileum of a healthy lean male.</title>
        <authorList>
            <person name="Low A."/>
            <person name="Sheludchenko M."/>
            <person name="Cheng H.E."/>
            <person name="Koh X.Q."/>
            <person name="Lee J."/>
        </authorList>
    </citation>
    <scope>NUCLEOTIDE SEQUENCE</scope>
    <source>
        <strain evidence="1">BA1</strain>
    </source>
</reference>
<proteinExistence type="predicted"/>
<dbReference type="SUPFAM" id="SSF51161">
    <property type="entry name" value="Trimeric LpxA-like enzymes"/>
    <property type="match status" value="1"/>
</dbReference>
<dbReference type="PANTHER" id="PTHR23416:SF78">
    <property type="entry name" value="LIPOPOLYSACCHARIDE BIOSYNTHESIS O-ACETYL TRANSFERASE WBBJ-RELATED"/>
    <property type="match status" value="1"/>
</dbReference>
<evidence type="ECO:0000313" key="1">
    <source>
        <dbReference type="EMBL" id="WMD17195.1"/>
    </source>
</evidence>
<keyword evidence="1" id="KW-0012">Acyltransferase</keyword>
<dbReference type="PANTHER" id="PTHR23416">
    <property type="entry name" value="SIALIC ACID SYNTHASE-RELATED"/>
    <property type="match status" value="1"/>
</dbReference>
<keyword evidence="1" id="KW-0808">Transferase</keyword>
<organism evidence="1 2">
    <name type="scientific">Anaerostipes hadrus</name>
    <dbReference type="NCBI Taxonomy" id="649756"/>
    <lineage>
        <taxon>Bacteria</taxon>
        <taxon>Bacillati</taxon>
        <taxon>Bacillota</taxon>
        <taxon>Clostridia</taxon>
        <taxon>Lachnospirales</taxon>
        <taxon>Lachnospiraceae</taxon>
        <taxon>Anaerostipes</taxon>
    </lineage>
</organism>
<evidence type="ECO:0000313" key="2">
    <source>
        <dbReference type="Proteomes" id="UP001243496"/>
    </source>
</evidence>